<reference evidence="1 2" key="1">
    <citation type="submission" date="2018-12" db="EMBL/GenBank/DDBJ databases">
        <title>Rubrispira sanarue gen. nov., sp., nov., a member of the order Silvanigrellales, isolated from a brackish lake in Hamamatsu Japan.</title>
        <authorList>
            <person name="Maejima Y."/>
            <person name="Iino T."/>
            <person name="Muraguchi Y."/>
            <person name="Fukuda K."/>
            <person name="Nojiri H."/>
            <person name="Ohkuma M."/>
            <person name="Moriuchi R."/>
            <person name="Dohra H."/>
            <person name="Kimbara K."/>
            <person name="Shintani M."/>
        </authorList>
    </citation>
    <scope>NUCLEOTIDE SEQUENCE [LARGE SCALE GENOMIC DNA]</scope>
    <source>
        <strain evidence="1 2">RF1110005</strain>
    </source>
</reference>
<gene>
    <name evidence="1" type="ORF">JCM31447_315000</name>
</gene>
<dbReference type="KEGG" id="sbf:JCM31447_315000"/>
<evidence type="ECO:0000313" key="1">
    <source>
        <dbReference type="EMBL" id="BBH52210.1"/>
    </source>
</evidence>
<dbReference type="EMBL" id="AP019368">
    <property type="protein sequence ID" value="BBH52210.1"/>
    <property type="molecule type" value="Genomic_DNA"/>
</dbReference>
<organism evidence="1 2">
    <name type="scientific">Fluviispira sanaruensis</name>
    <dbReference type="NCBI Taxonomy" id="2493639"/>
    <lineage>
        <taxon>Bacteria</taxon>
        <taxon>Pseudomonadati</taxon>
        <taxon>Bdellovibrionota</taxon>
        <taxon>Oligoflexia</taxon>
        <taxon>Silvanigrellales</taxon>
        <taxon>Silvanigrellaceae</taxon>
        <taxon>Fluviispira</taxon>
    </lineage>
</organism>
<dbReference type="Proteomes" id="UP000291236">
    <property type="component" value="Chromosome"/>
</dbReference>
<accession>A0A4P2VKJ8</accession>
<sequence length="537" mass="61255">MSFDLQKQNVAVHASRLNPEFRKAIQSESSVAQLKRTKSSQNMRTSQFADEQNLCLKEETSLISDSRIYALKKRLLAPMWWVEGILLSLGSKEAWFDSMVSKRAGKIIAAPTNVNAKNIIQMFAIWHEALSRIFTMQNEESNLRFQINKYLVGTQKDVFEACKQLEMIWSTPLKLFEVKISKKSKSLALSKAGSLGFIRHAQIENDVDGIWLTLSLSQNFRDFYAPQEISVDNSYSRPSFVSINPVVIQSMGRKASVKKILNYLFLEYSKQNQIDHQLNWNSIHIESKNISAFHKEILLSVPALYDHGVLGWSIAAPNIKLSELKQKMSENAEQTNCNLGAIVYCWQLSDQAKEAQDLEYALGEKLMALAPQTIAIKSNHMIPKKRVILGKISENSTLFPEPPADQLKKARIEKALKTAKVARVLKTTKIEKEIPEKEKILVKYPVKKLAPQTLFDNNSVNVIEKKEPKVLIKKKVTLPKVTLSDNDFIILVSEFYESLKPLQKKAFERERAGMTPEQFRAYMTPILQRKKPAKLKK</sequence>
<proteinExistence type="predicted"/>
<dbReference type="AlphaFoldDB" id="A0A4P2VKJ8"/>
<dbReference type="OrthoDB" id="5289612at2"/>
<dbReference type="RefSeq" id="WP_130606463.1">
    <property type="nucleotide sequence ID" value="NZ_AP019368.1"/>
</dbReference>
<keyword evidence="2" id="KW-1185">Reference proteome</keyword>
<name>A0A4P2VKJ8_FLUSA</name>
<protein>
    <submittedName>
        <fullName evidence="1">Uncharacterized protein</fullName>
    </submittedName>
</protein>
<evidence type="ECO:0000313" key="2">
    <source>
        <dbReference type="Proteomes" id="UP000291236"/>
    </source>
</evidence>